<evidence type="ECO:0000313" key="2">
    <source>
        <dbReference type="EMBL" id="RCW38807.1"/>
    </source>
</evidence>
<reference evidence="2 3" key="1">
    <citation type="submission" date="2018-07" db="EMBL/GenBank/DDBJ databases">
        <title>Genomic Encyclopedia of Type Strains, Phase III (KMG-III): the genomes of soil and plant-associated and newly described type strains.</title>
        <authorList>
            <person name="Whitman W."/>
        </authorList>
    </citation>
    <scope>NUCLEOTIDE SEQUENCE [LARGE SCALE GENOMIC DNA]</scope>
    <source>
        <strain evidence="2 3">CECT 8575</strain>
    </source>
</reference>
<dbReference type="GO" id="GO:0005886">
    <property type="term" value="C:plasma membrane"/>
    <property type="evidence" value="ECO:0007669"/>
    <property type="project" value="TreeGrafter"/>
</dbReference>
<feature type="transmembrane region" description="Helical" evidence="1">
    <location>
        <begin position="103"/>
        <end position="124"/>
    </location>
</feature>
<dbReference type="AlphaFoldDB" id="A0A368VC05"/>
<organism evidence="2 3">
    <name type="scientific">Halopolyspora algeriensis</name>
    <dbReference type="NCBI Taxonomy" id="1500506"/>
    <lineage>
        <taxon>Bacteria</taxon>
        <taxon>Bacillati</taxon>
        <taxon>Actinomycetota</taxon>
        <taxon>Actinomycetes</taxon>
        <taxon>Actinomycetes incertae sedis</taxon>
        <taxon>Halopolyspora</taxon>
    </lineage>
</organism>
<keyword evidence="1" id="KW-0812">Transmembrane</keyword>
<dbReference type="Pfam" id="PF04657">
    <property type="entry name" value="DMT_YdcZ"/>
    <property type="match status" value="2"/>
</dbReference>
<comment type="caution">
    <text evidence="2">The sequence shown here is derived from an EMBL/GenBank/DDBJ whole genome shotgun (WGS) entry which is preliminary data.</text>
</comment>
<accession>A0A368VC05</accession>
<dbReference type="EMBL" id="QPJC01000019">
    <property type="protein sequence ID" value="RCW38807.1"/>
    <property type="molecule type" value="Genomic_DNA"/>
</dbReference>
<feature type="transmembrane region" description="Helical" evidence="1">
    <location>
        <begin position="161"/>
        <end position="178"/>
    </location>
</feature>
<keyword evidence="1" id="KW-0472">Membrane</keyword>
<feature type="transmembrane region" description="Helical" evidence="1">
    <location>
        <begin position="136"/>
        <end position="155"/>
    </location>
</feature>
<gene>
    <name evidence="2" type="ORF">DFQ14_11910</name>
</gene>
<keyword evidence="1" id="KW-1133">Transmembrane helix</keyword>
<feature type="transmembrane region" description="Helical" evidence="1">
    <location>
        <begin position="256"/>
        <end position="276"/>
    </location>
</feature>
<feature type="transmembrane region" description="Helical" evidence="1">
    <location>
        <begin position="199"/>
        <end position="218"/>
    </location>
</feature>
<proteinExistence type="predicted"/>
<protein>
    <submittedName>
        <fullName evidence="2">Transporter family-2 protein</fullName>
    </submittedName>
</protein>
<dbReference type="InterPro" id="IPR006750">
    <property type="entry name" value="YdcZ"/>
</dbReference>
<feature type="transmembrane region" description="Helical" evidence="1">
    <location>
        <begin position="35"/>
        <end position="58"/>
    </location>
</feature>
<evidence type="ECO:0000313" key="3">
    <source>
        <dbReference type="Proteomes" id="UP000253495"/>
    </source>
</evidence>
<dbReference type="PANTHER" id="PTHR34821:SF2">
    <property type="entry name" value="INNER MEMBRANE PROTEIN YDCZ"/>
    <property type="match status" value="1"/>
</dbReference>
<name>A0A368VC05_9ACTN</name>
<sequence>MRRGLGLLAALGVGALLAMQSRVNGTLGARLQDGIAAAVISFGGGLIVLLACTAAVPTARRGFRRIAETLRSGIGLRPWQCLGGVCGAFLVLSQGVTASALGIALFTVAVVAGQVVSGMVVDRFGLGPGGRQQVTTTRLIGAVLTLVAVVIAVSARLGETRASWLVVLPGLAGIGVAWQQAVNGRVKQTADSTVSASTLNFATGTAALVLAGIVEITVRGLPDSYPDDPRLYLGGLIGIFVIGGATVLVRYTGVLLLSMGMIAGQLAGALALDLIVPTPGTRIETSTLVGVGLTLVAAVVAALPAGPRTESARDLPR</sequence>
<evidence type="ECO:0000256" key="1">
    <source>
        <dbReference type="SAM" id="Phobius"/>
    </source>
</evidence>
<dbReference type="OrthoDB" id="6463253at2"/>
<dbReference type="PANTHER" id="PTHR34821">
    <property type="entry name" value="INNER MEMBRANE PROTEIN YDCZ"/>
    <property type="match status" value="1"/>
</dbReference>
<feature type="transmembrane region" description="Helical" evidence="1">
    <location>
        <begin position="230"/>
        <end position="249"/>
    </location>
</feature>
<keyword evidence="3" id="KW-1185">Reference proteome</keyword>
<dbReference type="Proteomes" id="UP000253495">
    <property type="component" value="Unassembled WGS sequence"/>
</dbReference>
<feature type="transmembrane region" description="Helical" evidence="1">
    <location>
        <begin position="288"/>
        <end position="307"/>
    </location>
</feature>